<gene>
    <name evidence="1" type="ORF">KXJ69_11960</name>
</gene>
<sequence length="693" mass="72768">MISQVGINTTTPQAGSMLDITSATKGILIPRVNISDLNTIAPITGGAPESLLVYNTNNTTGRGFHYWNGSVWIPIITPDWKPSGNAGTNPAIDFIGTTDNVSLRFRTNNIERLEITNNGLIRAFSPGTAAQPLLSWDSDSDTGIFRSASDVLNFTAGGQDFLALSGGGINEFIINNDEGVLNTRIATFGDTNTFYVNGLLNNVGLGTNTPDISAQLELAETDKGILINRVALTSTALPAPIVLPATGLLVYNTAYASSGSTEVLPGFYYWDGTRWIAMGGTGGKDWSLEGNAGTNVANNFLGTTDNVSLAFRTDDSERMLIDAAGTIGIGNNPYTDTALRVNNASQPYGVIAQTSSDGIAIYGSDTGTGLGVLGISSNNHGIYGTTAYTGGAFLIGGIIGWGTGTSRANGVLAVSDQQPGSDSNMGIRAVSGSTTSISSNQIMNVGVNTNATDLALYALSEGPITSNGIMEAARFQTNYSGSAIDSDTRDPRAQLAGYTNASQVGGNNMYYGGYFYSGGTSGTSSYAYAGARYGNTNYKIIGNGNVSTIVDGVDGNKKIMFAPEAPEVLFEDYGIGQLSNGAAFIDIDPNFTNNIIVDTDHPLKVFIQLEGDCNGVYVTQKSAEGFMVKELQNGNSNVSFSWHIVANRKDEVGGNSSENSEYADLRFPDAPNAIIVSENKALIASKLDPIIND</sequence>
<reference evidence="1" key="1">
    <citation type="submission" date="2021-07" db="EMBL/GenBank/DDBJ databases">
        <title>Aureisphaera sp. CAU 1614 isolated from sea sediment.</title>
        <authorList>
            <person name="Kim W."/>
        </authorList>
    </citation>
    <scope>NUCLEOTIDE SEQUENCE</scope>
    <source>
        <strain evidence="1">CAU 1614</strain>
    </source>
</reference>
<dbReference type="RefSeq" id="WP_219053351.1">
    <property type="nucleotide sequence ID" value="NZ_JAHWDP010000005.1"/>
</dbReference>
<comment type="caution">
    <text evidence="1">The sequence shown here is derived from an EMBL/GenBank/DDBJ whole genome shotgun (WGS) entry which is preliminary data.</text>
</comment>
<proteinExistence type="predicted"/>
<evidence type="ECO:0000313" key="2">
    <source>
        <dbReference type="Proteomes" id="UP001138686"/>
    </source>
</evidence>
<organism evidence="1 2">
    <name type="scientific">Halomarinibacterium sedimenti</name>
    <dbReference type="NCBI Taxonomy" id="2857106"/>
    <lineage>
        <taxon>Bacteria</taxon>
        <taxon>Pseudomonadati</taxon>
        <taxon>Bacteroidota</taxon>
        <taxon>Flavobacteriia</taxon>
        <taxon>Flavobacteriales</taxon>
        <taxon>Flavobacteriaceae</taxon>
        <taxon>Halomarinibacterium</taxon>
    </lineage>
</organism>
<dbReference type="Proteomes" id="UP001138686">
    <property type="component" value="Unassembled WGS sequence"/>
</dbReference>
<name>A0A9X1FQT8_9FLAO</name>
<dbReference type="EMBL" id="JAHWDP010000005">
    <property type="protein sequence ID" value="MBW2938827.1"/>
    <property type="molecule type" value="Genomic_DNA"/>
</dbReference>
<accession>A0A9X1FQT8</accession>
<dbReference type="AlphaFoldDB" id="A0A9X1FQT8"/>
<keyword evidence="2" id="KW-1185">Reference proteome</keyword>
<protein>
    <submittedName>
        <fullName evidence="1">Uncharacterized protein</fullName>
    </submittedName>
</protein>
<evidence type="ECO:0000313" key="1">
    <source>
        <dbReference type="EMBL" id="MBW2938827.1"/>
    </source>
</evidence>